<dbReference type="EMBL" id="LR796248">
    <property type="protein sequence ID" value="CAB4130851.1"/>
    <property type="molecule type" value="Genomic_DNA"/>
</dbReference>
<feature type="region of interest" description="Disordered" evidence="1">
    <location>
        <begin position="228"/>
        <end position="272"/>
    </location>
</feature>
<evidence type="ECO:0000313" key="2">
    <source>
        <dbReference type="EMBL" id="CAB4130851.1"/>
    </source>
</evidence>
<feature type="compositionally biased region" description="Polar residues" evidence="1">
    <location>
        <begin position="238"/>
        <end position="247"/>
    </location>
</feature>
<proteinExistence type="predicted"/>
<accession>A0A6J5L8N3</accession>
<sequence>MNSTEKAEMQEEEKLIPVETREDADDHDDQDDNGAEDERLSDSRNEEEDEKRESRRNERKRRRESQRFARDKTKEELQWLMDQNKTLQQRLEAVEGHALAAQKGSLDQNYDHALNSVRATEAALAKAIELGDGGKVPELLRQRDQAMARAAEINRVKSQMNAPAPVQNREVRERAEKWAEKNRWFSANGNDPDSAAAKAIDAGLISEGFDPSSKRYWKELDRRISERLPHRFADSDNSDYTPNQQTGRRGPPVSGSREISSPGSRKVYLSPERVQAMKDAGYWDDPVLRQRMLKRYQETDRDLKSAR</sequence>
<feature type="compositionally biased region" description="Basic and acidic residues" evidence="1">
    <location>
        <begin position="1"/>
        <end position="21"/>
    </location>
</feature>
<organism evidence="2">
    <name type="scientific">uncultured Caudovirales phage</name>
    <dbReference type="NCBI Taxonomy" id="2100421"/>
    <lineage>
        <taxon>Viruses</taxon>
        <taxon>Duplodnaviria</taxon>
        <taxon>Heunggongvirae</taxon>
        <taxon>Uroviricota</taxon>
        <taxon>Caudoviricetes</taxon>
        <taxon>Peduoviridae</taxon>
        <taxon>Maltschvirus</taxon>
        <taxon>Maltschvirus maltsch</taxon>
    </lineage>
</organism>
<protein>
    <submittedName>
        <fullName evidence="2">Uncharacterized protein</fullName>
    </submittedName>
</protein>
<name>A0A6J5L8N3_9CAUD</name>
<reference evidence="2" key="1">
    <citation type="submission" date="2020-04" db="EMBL/GenBank/DDBJ databases">
        <authorList>
            <person name="Chiriac C."/>
            <person name="Salcher M."/>
            <person name="Ghai R."/>
            <person name="Kavagutti S V."/>
        </authorList>
    </citation>
    <scope>NUCLEOTIDE SEQUENCE</scope>
</reference>
<feature type="compositionally biased region" description="Basic and acidic residues" evidence="1">
    <location>
        <begin position="65"/>
        <end position="76"/>
    </location>
</feature>
<gene>
    <name evidence="2" type="ORF">UFOVP122_33</name>
</gene>
<evidence type="ECO:0000256" key="1">
    <source>
        <dbReference type="SAM" id="MobiDB-lite"/>
    </source>
</evidence>
<feature type="compositionally biased region" description="Acidic residues" evidence="1">
    <location>
        <begin position="22"/>
        <end position="35"/>
    </location>
</feature>
<feature type="region of interest" description="Disordered" evidence="1">
    <location>
        <begin position="1"/>
        <end position="76"/>
    </location>
</feature>